<dbReference type="STRING" id="415425.SAMN05444363_0737"/>
<evidence type="ECO:0000259" key="1">
    <source>
        <dbReference type="Pfam" id="PF13568"/>
    </source>
</evidence>
<dbReference type="EMBL" id="FQZI01000001">
    <property type="protein sequence ID" value="SHI47647.1"/>
    <property type="molecule type" value="Genomic_DNA"/>
</dbReference>
<reference evidence="3" key="1">
    <citation type="submission" date="2016-11" db="EMBL/GenBank/DDBJ databases">
        <authorList>
            <person name="Varghese N."/>
            <person name="Submissions S."/>
        </authorList>
    </citation>
    <scope>NUCLEOTIDE SEQUENCE [LARGE SCALE GENOMIC DNA]</scope>
    <source>
        <strain evidence="3">DSM 18829</strain>
    </source>
</reference>
<dbReference type="RefSeq" id="WP_073308666.1">
    <property type="nucleotide sequence ID" value="NZ_FQZI01000001.1"/>
</dbReference>
<dbReference type="OrthoDB" id="959017at2"/>
<keyword evidence="3" id="KW-1185">Reference proteome</keyword>
<protein>
    <submittedName>
        <fullName evidence="2">Outer membrane protein beta-barrel domain-containing protein</fullName>
    </submittedName>
</protein>
<dbReference type="InterPro" id="IPR025665">
    <property type="entry name" value="Beta-barrel_OMP_2"/>
</dbReference>
<dbReference type="AlphaFoldDB" id="A0A1M6BG52"/>
<sequence length="229" mass="26701">MKSFFSIILFFSFYNAFSQEVPDFEAIDSLYREDQFYFVTTYNAIQNAPKAISQNSYSAGFGVGFLRDFPVNKLRTFAVAPGLGLSYNNYKQNLLISERDGERSYSAIDGGIDYKKNKFAIYSIDVPIELRWRTSTFESHKFWRIYAGVKLSYNFLNQSRYIGPNESFKINNNPDFNKFSYGVYLTTGFNTWNFYGYYGLQDIFKDVSFNSQEPLKMQSLNLGLMFYIL</sequence>
<gene>
    <name evidence="2" type="ORF">SAMN05444363_0737</name>
</gene>
<dbReference type="Pfam" id="PF13568">
    <property type="entry name" value="OMP_b-brl_2"/>
    <property type="match status" value="1"/>
</dbReference>
<feature type="domain" description="Outer membrane protein beta-barrel" evidence="1">
    <location>
        <begin position="22"/>
        <end position="204"/>
    </location>
</feature>
<evidence type="ECO:0000313" key="2">
    <source>
        <dbReference type="EMBL" id="SHI47647.1"/>
    </source>
</evidence>
<organism evidence="2 3">
    <name type="scientific">Flavobacterium terrae</name>
    <dbReference type="NCBI Taxonomy" id="415425"/>
    <lineage>
        <taxon>Bacteria</taxon>
        <taxon>Pseudomonadati</taxon>
        <taxon>Bacteroidota</taxon>
        <taxon>Flavobacteriia</taxon>
        <taxon>Flavobacteriales</taxon>
        <taxon>Flavobacteriaceae</taxon>
        <taxon>Flavobacterium</taxon>
    </lineage>
</organism>
<name>A0A1M6BG52_9FLAO</name>
<dbReference type="Proteomes" id="UP000184488">
    <property type="component" value="Unassembled WGS sequence"/>
</dbReference>
<proteinExistence type="predicted"/>
<accession>A0A1M6BG52</accession>
<evidence type="ECO:0000313" key="3">
    <source>
        <dbReference type="Proteomes" id="UP000184488"/>
    </source>
</evidence>